<dbReference type="GO" id="GO:0051082">
    <property type="term" value="F:unfolded protein binding"/>
    <property type="evidence" value="ECO:0007669"/>
    <property type="project" value="UniProtKB-UniRule"/>
</dbReference>
<gene>
    <name evidence="13 18" type="primary">dnaJ</name>
    <name evidence="18" type="ORF">J1836_014830</name>
    <name evidence="17" type="ORF">J1836_19440</name>
</gene>
<dbReference type="GO" id="GO:0008270">
    <property type="term" value="F:zinc ion binding"/>
    <property type="evidence" value="ECO:0007669"/>
    <property type="project" value="UniProtKB-UniRule"/>
</dbReference>
<evidence type="ECO:0000313" key="19">
    <source>
        <dbReference type="Proteomes" id="UP000664466"/>
    </source>
</evidence>
<keyword evidence="19" id="KW-1185">Reference proteome</keyword>
<name>A0A8B0SGF2_9GAMM</name>
<dbReference type="PANTHER" id="PTHR43096">
    <property type="entry name" value="DNAJ HOMOLOG 1, MITOCHONDRIAL-RELATED"/>
    <property type="match status" value="1"/>
</dbReference>
<dbReference type="Gene3D" id="1.10.287.110">
    <property type="entry name" value="DnaJ domain"/>
    <property type="match status" value="1"/>
</dbReference>
<dbReference type="PRINTS" id="PR00625">
    <property type="entry name" value="JDOMAIN"/>
</dbReference>
<keyword evidence="6 13" id="KW-0677">Repeat</keyword>
<dbReference type="Gene3D" id="2.10.230.10">
    <property type="entry name" value="Heat shock protein DnaJ, cysteine-rich domain"/>
    <property type="match status" value="1"/>
</dbReference>
<feature type="repeat" description="CXXCXGXG motif" evidence="13">
    <location>
        <begin position="193"/>
        <end position="200"/>
    </location>
</feature>
<evidence type="ECO:0000256" key="14">
    <source>
        <dbReference type="PROSITE-ProRule" id="PRU00546"/>
    </source>
</evidence>
<dbReference type="Proteomes" id="UP000664466">
    <property type="component" value="Unassembled WGS sequence"/>
</dbReference>
<dbReference type="InterPro" id="IPR001305">
    <property type="entry name" value="HSP_DnaJ_Cys-rich_dom"/>
</dbReference>
<evidence type="ECO:0000256" key="9">
    <source>
        <dbReference type="ARBA" id="ARBA00023016"/>
    </source>
</evidence>
<feature type="binding site" evidence="13">
    <location>
        <position position="154"/>
    </location>
    <ligand>
        <name>Zn(2+)</name>
        <dbReference type="ChEBI" id="CHEBI:29105"/>
        <label>1</label>
    </ligand>
</feature>
<feature type="repeat" description="CXXCXGXG motif" evidence="13">
    <location>
        <begin position="171"/>
        <end position="178"/>
    </location>
</feature>
<dbReference type="CDD" id="cd10747">
    <property type="entry name" value="DnaJ_C"/>
    <property type="match status" value="1"/>
</dbReference>
<dbReference type="PROSITE" id="PS50076">
    <property type="entry name" value="DNAJ_2"/>
    <property type="match status" value="1"/>
</dbReference>
<dbReference type="SMART" id="SM00271">
    <property type="entry name" value="DnaJ"/>
    <property type="match status" value="1"/>
</dbReference>
<evidence type="ECO:0000256" key="6">
    <source>
        <dbReference type="ARBA" id="ARBA00022737"/>
    </source>
</evidence>
<dbReference type="GO" id="GO:0006260">
    <property type="term" value="P:DNA replication"/>
    <property type="evidence" value="ECO:0007669"/>
    <property type="project" value="UniProtKB-KW"/>
</dbReference>
<dbReference type="RefSeq" id="WP_207252793.1">
    <property type="nucleotide sequence ID" value="NZ_JAFMPM010000008.1"/>
</dbReference>
<keyword evidence="3 13" id="KW-0963">Cytoplasm</keyword>
<evidence type="ECO:0000256" key="10">
    <source>
        <dbReference type="ARBA" id="ARBA00023186"/>
    </source>
</evidence>
<dbReference type="FunFam" id="2.10.230.10:FF:000002">
    <property type="entry name" value="Molecular chaperone DnaJ"/>
    <property type="match status" value="1"/>
</dbReference>
<feature type="repeat" description="CXXCXGXG motif" evidence="13">
    <location>
        <begin position="207"/>
        <end position="214"/>
    </location>
</feature>
<dbReference type="Pfam" id="PF00226">
    <property type="entry name" value="DnaJ"/>
    <property type="match status" value="1"/>
</dbReference>
<dbReference type="SUPFAM" id="SSF49493">
    <property type="entry name" value="HSP40/DnaJ peptide-binding domain"/>
    <property type="match status" value="2"/>
</dbReference>
<evidence type="ECO:0000256" key="8">
    <source>
        <dbReference type="ARBA" id="ARBA00022833"/>
    </source>
</evidence>
<evidence type="ECO:0000259" key="16">
    <source>
        <dbReference type="PROSITE" id="PS51188"/>
    </source>
</evidence>
<evidence type="ECO:0000256" key="7">
    <source>
        <dbReference type="ARBA" id="ARBA00022771"/>
    </source>
</evidence>
<dbReference type="GO" id="GO:0016491">
    <property type="term" value="F:oxidoreductase activity"/>
    <property type="evidence" value="ECO:0007669"/>
    <property type="project" value="UniProtKB-KW"/>
</dbReference>
<dbReference type="InterPro" id="IPR008971">
    <property type="entry name" value="HSP40/DnaJ_pept-bd"/>
</dbReference>
<evidence type="ECO:0000256" key="13">
    <source>
        <dbReference type="HAMAP-Rule" id="MF_01152"/>
    </source>
</evidence>
<reference evidence="18" key="2">
    <citation type="submission" date="2021-04" db="EMBL/GenBank/DDBJ databases">
        <title>Complete Genome and methylome analysis of Thiothrix fructosivorans ATCC 49748.</title>
        <authorList>
            <person name="Fomenkov A."/>
            <person name="Sun L."/>
            <person name="Vincze T."/>
            <person name="Grabovich M.Y."/>
            <person name="Roberts R.J."/>
        </authorList>
    </citation>
    <scope>NUCLEOTIDE SEQUENCE</scope>
    <source>
        <strain evidence="18">ATCC 49748</strain>
    </source>
</reference>
<dbReference type="InterPro" id="IPR001623">
    <property type="entry name" value="DnaJ_domain"/>
</dbReference>
<dbReference type="EMBL" id="JAFMPM010000008">
    <property type="protein sequence ID" value="MBO0615074.1"/>
    <property type="molecule type" value="Genomic_DNA"/>
</dbReference>
<reference evidence="17 19" key="1">
    <citation type="submission" date="2021-03" db="EMBL/GenBank/DDBJ databases">
        <title>Draft genome and methylome analysis of Thiotrix fructosivoruns ATCC 49748.</title>
        <authorList>
            <person name="Fomenkov A."/>
            <person name="Grabovich M.Y."/>
            <person name="Roberts R.J."/>
        </authorList>
    </citation>
    <scope>NUCLEOTIDE SEQUENCE [LARGE SCALE GENOMIC DNA]</scope>
    <source>
        <strain evidence="17 19">ATCC 49748</strain>
    </source>
</reference>
<comment type="subunit">
    <text evidence="2 13">Homodimer.</text>
</comment>
<keyword evidence="9 13" id="KW-0346">Stress response</keyword>
<dbReference type="InterPro" id="IPR036869">
    <property type="entry name" value="J_dom_sf"/>
</dbReference>
<dbReference type="PROSITE" id="PS00636">
    <property type="entry name" value="DNAJ_1"/>
    <property type="match status" value="1"/>
</dbReference>
<evidence type="ECO:0000256" key="11">
    <source>
        <dbReference type="ARBA" id="ARBA00061004"/>
    </source>
</evidence>
<evidence type="ECO:0000256" key="4">
    <source>
        <dbReference type="ARBA" id="ARBA00022705"/>
    </source>
</evidence>
<dbReference type="FunFam" id="2.60.260.20:FF:000004">
    <property type="entry name" value="Molecular chaperone DnaJ"/>
    <property type="match status" value="1"/>
</dbReference>
<dbReference type="GO" id="GO:0005524">
    <property type="term" value="F:ATP binding"/>
    <property type="evidence" value="ECO:0007669"/>
    <property type="project" value="InterPro"/>
</dbReference>
<dbReference type="SUPFAM" id="SSF46565">
    <property type="entry name" value="Chaperone J-domain"/>
    <property type="match status" value="1"/>
</dbReference>
<dbReference type="Pfam" id="PF01556">
    <property type="entry name" value="DnaJ_C"/>
    <property type="match status" value="1"/>
</dbReference>
<dbReference type="GO" id="GO:0005737">
    <property type="term" value="C:cytoplasm"/>
    <property type="evidence" value="ECO:0007669"/>
    <property type="project" value="UniProtKB-SubCell"/>
</dbReference>
<dbReference type="GO" id="GO:0042026">
    <property type="term" value="P:protein refolding"/>
    <property type="evidence" value="ECO:0007669"/>
    <property type="project" value="TreeGrafter"/>
</dbReference>
<accession>A0A8B0SGF2</accession>
<comment type="cofactor">
    <cofactor evidence="13">
        <name>Zn(2+)</name>
        <dbReference type="ChEBI" id="CHEBI:29105"/>
    </cofactor>
    <text evidence="13">Binds 2 Zn(2+) ions per monomer.</text>
</comment>
<comment type="subcellular location">
    <subcellularLocation>
        <location evidence="1 13">Cytoplasm</location>
    </subcellularLocation>
</comment>
<feature type="domain" description="J" evidence="15">
    <location>
        <begin position="5"/>
        <end position="70"/>
    </location>
</feature>
<sequence>MSKRDYYEVLGVQKNVSEDDLKKAFRRLAMKHHPDRNPDNAESEAKFKEAKEAYEILNDPQKRAAYDQFGHAGVDQAAGGFGGGGGGGQGGFGDVFEDIFGDIFGGGRGGRGGGGGGANRAYRGSDLQYNLELSLEDAVFGTTTDIRVPSMQTCDTCNGSGAKPGTHPKTCPTCHGNGQVRIQQGFFAIQQTCPHCHGKGKIIEEPCHDCHGQGRKEKQKTLSVRIPAGVDNGDRVRLAGEGEAGVNGGPAGDLYVQVFVKAHSLFQRDGDNLHCEVPIRFTTAAIGGEFEVPTLDGNRISLKVPAETQTGKQFRLRGKGVKSVRSASVGDLICRVVVETPVNLTKRQRELLEELDASMHEGGKKHSPQEHGWLDKAKGFVKDFLGEK</sequence>
<evidence type="ECO:0000313" key="18">
    <source>
        <dbReference type="EMBL" id="QTX09869.1"/>
    </source>
</evidence>
<dbReference type="CDD" id="cd10719">
    <property type="entry name" value="DnaJ_zf"/>
    <property type="match status" value="1"/>
</dbReference>
<dbReference type="SUPFAM" id="SSF57938">
    <property type="entry name" value="DnaJ/Hsp40 cysteine-rich domain"/>
    <property type="match status" value="1"/>
</dbReference>
<dbReference type="Gene3D" id="2.60.260.20">
    <property type="entry name" value="Urease metallochaperone UreE, N-terminal domain"/>
    <property type="match status" value="2"/>
</dbReference>
<comment type="similarity">
    <text evidence="11 13">Belongs to the DnaJ family.</text>
</comment>
<feature type="binding site" evidence="13">
    <location>
        <position position="207"/>
    </location>
    <ligand>
        <name>Zn(2+)</name>
        <dbReference type="ChEBI" id="CHEBI:29105"/>
        <label>1</label>
    </ligand>
</feature>
<keyword evidence="4 13" id="KW-0235">DNA replication</keyword>
<dbReference type="PANTHER" id="PTHR43096:SF48">
    <property type="entry name" value="CHAPERONE PROTEIN DNAJ"/>
    <property type="match status" value="1"/>
</dbReference>
<evidence type="ECO:0000256" key="3">
    <source>
        <dbReference type="ARBA" id="ARBA00022490"/>
    </source>
</evidence>
<evidence type="ECO:0000256" key="1">
    <source>
        <dbReference type="ARBA" id="ARBA00004496"/>
    </source>
</evidence>
<evidence type="ECO:0000259" key="15">
    <source>
        <dbReference type="PROSITE" id="PS50076"/>
    </source>
</evidence>
<dbReference type="PROSITE" id="PS51188">
    <property type="entry name" value="ZF_CR"/>
    <property type="match status" value="1"/>
</dbReference>
<dbReference type="FunFam" id="1.10.287.110:FF:000031">
    <property type="entry name" value="Molecular chaperone DnaJ"/>
    <property type="match status" value="1"/>
</dbReference>
<dbReference type="InterPro" id="IPR036410">
    <property type="entry name" value="HSP_DnaJ_Cys-rich_dom_sf"/>
</dbReference>
<evidence type="ECO:0000256" key="12">
    <source>
        <dbReference type="ARBA" id="ARBA00067609"/>
    </source>
</evidence>
<dbReference type="EMBL" id="CP072748">
    <property type="protein sequence ID" value="QTX09869.1"/>
    <property type="molecule type" value="Genomic_DNA"/>
</dbReference>
<dbReference type="GO" id="GO:0031072">
    <property type="term" value="F:heat shock protein binding"/>
    <property type="evidence" value="ECO:0007669"/>
    <property type="project" value="InterPro"/>
</dbReference>
<feature type="binding site" evidence="13">
    <location>
        <position position="174"/>
    </location>
    <ligand>
        <name>Zn(2+)</name>
        <dbReference type="ChEBI" id="CHEBI:29105"/>
        <label>2</label>
    </ligand>
</feature>
<dbReference type="InterPro" id="IPR002939">
    <property type="entry name" value="DnaJ_C"/>
</dbReference>
<dbReference type="AlphaFoldDB" id="A0A8B0SGF2"/>
<keyword evidence="10 13" id="KW-0143">Chaperone</keyword>
<dbReference type="NCBIfam" id="TIGR02349">
    <property type="entry name" value="DnaJ_bact"/>
    <property type="match status" value="1"/>
</dbReference>
<evidence type="ECO:0000313" key="17">
    <source>
        <dbReference type="EMBL" id="MBO0615074.1"/>
    </source>
</evidence>
<feature type="binding site" evidence="13">
    <location>
        <position position="193"/>
    </location>
    <ligand>
        <name>Zn(2+)</name>
        <dbReference type="ChEBI" id="CHEBI:29105"/>
        <label>2</label>
    </ligand>
</feature>
<dbReference type="Pfam" id="PF00684">
    <property type="entry name" value="DnaJ_CXXCXGXG"/>
    <property type="match status" value="1"/>
</dbReference>
<feature type="binding site" evidence="13">
    <location>
        <position position="157"/>
    </location>
    <ligand>
        <name>Zn(2+)</name>
        <dbReference type="ChEBI" id="CHEBI:29105"/>
        <label>1</label>
    </ligand>
</feature>
<feature type="zinc finger region" description="CR-type" evidence="14">
    <location>
        <begin position="141"/>
        <end position="219"/>
    </location>
</feature>
<dbReference type="GO" id="GO:0009408">
    <property type="term" value="P:response to heat"/>
    <property type="evidence" value="ECO:0007669"/>
    <property type="project" value="InterPro"/>
</dbReference>
<protein>
    <recommendedName>
        <fullName evidence="12 13">Chaperone protein DnaJ</fullName>
    </recommendedName>
</protein>
<comment type="function">
    <text evidence="13">Participates actively in the response to hyperosmotic and heat shock by preventing the aggregation of stress-denatured proteins and by disaggregating proteins, also in an autonomous, DnaK-independent fashion. Unfolded proteins bind initially to DnaJ; upon interaction with the DnaJ-bound protein, DnaK hydrolyzes its bound ATP, resulting in the formation of a stable complex. GrpE releases ADP from DnaK; ATP binding to DnaK triggers the release of the substrate protein, thus completing the reaction cycle. Several rounds of ATP-dependent interactions between DnaJ, DnaK and GrpE are required for fully efficient folding. Also involved, together with DnaK and GrpE, in the DNA replication of plasmids through activation of initiation proteins.</text>
</comment>
<dbReference type="NCBIfam" id="NF008035">
    <property type="entry name" value="PRK10767.1"/>
    <property type="match status" value="1"/>
</dbReference>
<feature type="binding site" evidence="13">
    <location>
        <position position="210"/>
    </location>
    <ligand>
        <name>Zn(2+)</name>
        <dbReference type="ChEBI" id="CHEBI:29105"/>
        <label>1</label>
    </ligand>
</feature>
<feature type="repeat" description="CXXCXGXG motif" evidence="13">
    <location>
        <begin position="154"/>
        <end position="161"/>
    </location>
</feature>
<dbReference type="InterPro" id="IPR018253">
    <property type="entry name" value="DnaJ_domain_CS"/>
</dbReference>
<organism evidence="18">
    <name type="scientific">Thiothrix fructosivorans</name>
    <dbReference type="NCBI Taxonomy" id="111770"/>
    <lineage>
        <taxon>Bacteria</taxon>
        <taxon>Pseudomonadati</taxon>
        <taxon>Pseudomonadota</taxon>
        <taxon>Gammaproteobacteria</taxon>
        <taxon>Thiotrichales</taxon>
        <taxon>Thiotrichaceae</taxon>
        <taxon>Thiothrix</taxon>
    </lineage>
</organism>
<feature type="domain" description="CR-type" evidence="16">
    <location>
        <begin position="141"/>
        <end position="219"/>
    </location>
</feature>
<evidence type="ECO:0000256" key="2">
    <source>
        <dbReference type="ARBA" id="ARBA00011738"/>
    </source>
</evidence>
<feature type="binding site" evidence="13">
    <location>
        <position position="171"/>
    </location>
    <ligand>
        <name>Zn(2+)</name>
        <dbReference type="ChEBI" id="CHEBI:29105"/>
        <label>2</label>
    </ligand>
</feature>
<keyword evidence="7 13" id="KW-0863">Zinc-finger</keyword>
<dbReference type="CDD" id="cd06257">
    <property type="entry name" value="DnaJ"/>
    <property type="match status" value="1"/>
</dbReference>
<feature type="binding site" evidence="13">
    <location>
        <position position="196"/>
    </location>
    <ligand>
        <name>Zn(2+)</name>
        <dbReference type="ChEBI" id="CHEBI:29105"/>
        <label>2</label>
    </ligand>
</feature>
<keyword evidence="18" id="KW-0560">Oxidoreductase</keyword>
<keyword evidence="5 13" id="KW-0479">Metal-binding</keyword>
<keyword evidence="8 13" id="KW-0862">Zinc</keyword>
<dbReference type="HAMAP" id="MF_01152">
    <property type="entry name" value="DnaJ"/>
    <property type="match status" value="1"/>
</dbReference>
<dbReference type="InterPro" id="IPR012724">
    <property type="entry name" value="DnaJ"/>
</dbReference>
<evidence type="ECO:0000256" key="5">
    <source>
        <dbReference type="ARBA" id="ARBA00022723"/>
    </source>
</evidence>
<proteinExistence type="inferred from homology"/>
<comment type="domain">
    <text evidence="13">The J domain is necessary and sufficient to stimulate DnaK ATPase activity. Zinc center 1 plays an important role in the autonomous, DnaK-independent chaperone activity of DnaJ. Zinc center 2 is essential for interaction with DnaK and for DnaJ activity.</text>
</comment>